<evidence type="ECO:0000313" key="3">
    <source>
        <dbReference type="Proteomes" id="UP000828390"/>
    </source>
</evidence>
<reference evidence="2" key="2">
    <citation type="submission" date="2020-11" db="EMBL/GenBank/DDBJ databases">
        <authorList>
            <person name="McCartney M.A."/>
            <person name="Auch B."/>
            <person name="Kono T."/>
            <person name="Mallez S."/>
            <person name="Becker A."/>
            <person name="Gohl D.M."/>
            <person name="Silverstein K.A.T."/>
            <person name="Koren S."/>
            <person name="Bechman K.B."/>
            <person name="Herman A."/>
            <person name="Abrahante J.E."/>
            <person name="Garbe J."/>
        </authorList>
    </citation>
    <scope>NUCLEOTIDE SEQUENCE</scope>
    <source>
        <strain evidence="2">Duluth1</strain>
        <tissue evidence="2">Whole animal</tissue>
    </source>
</reference>
<keyword evidence="1" id="KW-1133">Transmembrane helix</keyword>
<organism evidence="2 3">
    <name type="scientific">Dreissena polymorpha</name>
    <name type="common">Zebra mussel</name>
    <name type="synonym">Mytilus polymorpha</name>
    <dbReference type="NCBI Taxonomy" id="45954"/>
    <lineage>
        <taxon>Eukaryota</taxon>
        <taxon>Metazoa</taxon>
        <taxon>Spiralia</taxon>
        <taxon>Lophotrochozoa</taxon>
        <taxon>Mollusca</taxon>
        <taxon>Bivalvia</taxon>
        <taxon>Autobranchia</taxon>
        <taxon>Heteroconchia</taxon>
        <taxon>Euheterodonta</taxon>
        <taxon>Imparidentia</taxon>
        <taxon>Neoheterodontei</taxon>
        <taxon>Myida</taxon>
        <taxon>Dreissenoidea</taxon>
        <taxon>Dreissenidae</taxon>
        <taxon>Dreissena</taxon>
    </lineage>
</organism>
<dbReference type="EMBL" id="JAIWYP010000001">
    <property type="protein sequence ID" value="KAH3891987.1"/>
    <property type="molecule type" value="Genomic_DNA"/>
</dbReference>
<keyword evidence="1" id="KW-0812">Transmembrane</keyword>
<reference evidence="2" key="1">
    <citation type="journal article" date="2019" name="bioRxiv">
        <title>The Genome of the Zebra Mussel, Dreissena polymorpha: A Resource for Invasive Species Research.</title>
        <authorList>
            <person name="McCartney M.A."/>
            <person name="Auch B."/>
            <person name="Kono T."/>
            <person name="Mallez S."/>
            <person name="Zhang Y."/>
            <person name="Obille A."/>
            <person name="Becker A."/>
            <person name="Abrahante J.E."/>
            <person name="Garbe J."/>
            <person name="Badalamenti J.P."/>
            <person name="Herman A."/>
            <person name="Mangelson H."/>
            <person name="Liachko I."/>
            <person name="Sullivan S."/>
            <person name="Sone E.D."/>
            <person name="Koren S."/>
            <person name="Silverstein K.A.T."/>
            <person name="Beckman K.B."/>
            <person name="Gohl D.M."/>
        </authorList>
    </citation>
    <scope>NUCLEOTIDE SEQUENCE</scope>
    <source>
        <strain evidence="2">Duluth1</strain>
        <tissue evidence="2">Whole animal</tissue>
    </source>
</reference>
<dbReference type="AlphaFoldDB" id="A0A9D4NEY0"/>
<keyword evidence="1" id="KW-0472">Membrane</keyword>
<proteinExistence type="predicted"/>
<protein>
    <submittedName>
        <fullName evidence="2">Uncharacterized protein</fullName>
    </submittedName>
</protein>
<evidence type="ECO:0000256" key="1">
    <source>
        <dbReference type="SAM" id="Phobius"/>
    </source>
</evidence>
<dbReference type="Proteomes" id="UP000828390">
    <property type="component" value="Unassembled WGS sequence"/>
</dbReference>
<feature type="transmembrane region" description="Helical" evidence="1">
    <location>
        <begin position="28"/>
        <end position="49"/>
    </location>
</feature>
<sequence>MFDVVVVIVSFVVDLVLLKGLTNMKVQVAVLVVSLLLPWRVIRVVNSMYTKVAPRYHYRHNRCHEMRFL</sequence>
<evidence type="ECO:0000313" key="2">
    <source>
        <dbReference type="EMBL" id="KAH3891987.1"/>
    </source>
</evidence>
<accession>A0A9D4NEY0</accession>
<gene>
    <name evidence="2" type="ORF">DPMN_016097</name>
</gene>
<keyword evidence="3" id="KW-1185">Reference proteome</keyword>
<name>A0A9D4NEY0_DREPO</name>
<comment type="caution">
    <text evidence="2">The sequence shown here is derived from an EMBL/GenBank/DDBJ whole genome shotgun (WGS) entry which is preliminary data.</text>
</comment>